<dbReference type="SUPFAM" id="SSF52047">
    <property type="entry name" value="RNI-like"/>
    <property type="match status" value="1"/>
</dbReference>
<dbReference type="PANTHER" id="PTHR24110">
    <property type="entry name" value="CENTROSOMAL PROTEIN OF 78 KDA"/>
    <property type="match status" value="1"/>
</dbReference>
<dbReference type="InterPro" id="IPR032675">
    <property type="entry name" value="LRR_dom_sf"/>
</dbReference>
<dbReference type="Proteomes" id="UP001141327">
    <property type="component" value="Unassembled WGS sequence"/>
</dbReference>
<reference evidence="2" key="1">
    <citation type="journal article" date="2022" name="bioRxiv">
        <title>Genomics of Preaxostyla Flagellates Illuminates Evolutionary Transitions and the Path Towards Mitochondrial Loss.</title>
        <authorList>
            <person name="Novak L.V.F."/>
            <person name="Treitli S.C."/>
            <person name="Pyrih J."/>
            <person name="Halakuc P."/>
            <person name="Pipaliya S.V."/>
            <person name="Vacek V."/>
            <person name="Brzon O."/>
            <person name="Soukal P."/>
            <person name="Eme L."/>
            <person name="Dacks J.B."/>
            <person name="Karnkowska A."/>
            <person name="Elias M."/>
            <person name="Hampl V."/>
        </authorList>
    </citation>
    <scope>NUCLEOTIDE SEQUENCE</scope>
    <source>
        <strain evidence="2">RCP-MX</strain>
    </source>
</reference>
<name>A0ABQ8UCZ4_9EUKA</name>
<gene>
    <name evidence="2" type="ORF">PAPYR_8048</name>
</gene>
<accession>A0ABQ8UCZ4</accession>
<protein>
    <submittedName>
        <fullName evidence="2">Centrosomal protein CEP78</fullName>
    </submittedName>
</protein>
<comment type="caution">
    <text evidence="2">The sequence shown here is derived from an EMBL/GenBank/DDBJ whole genome shotgun (WGS) entry which is preliminary data.</text>
</comment>
<dbReference type="Gene3D" id="3.80.10.10">
    <property type="entry name" value="Ribonuclease Inhibitor"/>
    <property type="match status" value="2"/>
</dbReference>
<dbReference type="EMBL" id="JAPMOS010000064">
    <property type="protein sequence ID" value="KAJ4456653.1"/>
    <property type="molecule type" value="Genomic_DNA"/>
</dbReference>
<evidence type="ECO:0000313" key="3">
    <source>
        <dbReference type="Proteomes" id="UP001141327"/>
    </source>
</evidence>
<keyword evidence="3" id="KW-1185">Reference proteome</keyword>
<feature type="region of interest" description="Disordered" evidence="1">
    <location>
        <begin position="278"/>
        <end position="306"/>
    </location>
</feature>
<feature type="compositionally biased region" description="Basic residues" evidence="1">
    <location>
        <begin position="281"/>
        <end position="294"/>
    </location>
</feature>
<evidence type="ECO:0000313" key="2">
    <source>
        <dbReference type="EMBL" id="KAJ4456653.1"/>
    </source>
</evidence>
<organism evidence="2 3">
    <name type="scientific">Paratrimastix pyriformis</name>
    <dbReference type="NCBI Taxonomy" id="342808"/>
    <lineage>
        <taxon>Eukaryota</taxon>
        <taxon>Metamonada</taxon>
        <taxon>Preaxostyla</taxon>
        <taxon>Paratrimastigidae</taxon>
        <taxon>Paratrimastix</taxon>
    </lineage>
</organism>
<sequence length="306" mass="32809">MKGTKLQGFLAGLADDGAASVCLRTNIQKNPKKTPAFMKSSGSSSAAQRRVLEIQEPVNITLLARSLNARLHRPPGLTRLELVGIHLTRPALQTLAKGIAASESLQVFTFALDPLPDDYYLALHEGLLASPSLQELTLSACELSSQSFAHVAHLVRVHGARHESLFWRDTLRGTPGRLDGLRKLALRGNPGAGVEAIESLMEALAHDRTITSVDLRGCPSLLTLRGARALSGCLLENRGMLTVAHDRPTAVTPALEPIDPPPRPAATPAIIIRTVQASGPRPHHGTSVHRHHHPGTAVIPPAIRTR</sequence>
<evidence type="ECO:0000256" key="1">
    <source>
        <dbReference type="SAM" id="MobiDB-lite"/>
    </source>
</evidence>
<dbReference type="PANTHER" id="PTHR24110:SF3">
    <property type="entry name" value="CENTROSOMAL PROTEIN OF 78 KDA"/>
    <property type="match status" value="1"/>
</dbReference>
<proteinExistence type="predicted"/>